<evidence type="ECO:0000259" key="3">
    <source>
        <dbReference type="Pfam" id="PF03016"/>
    </source>
</evidence>
<dbReference type="InterPro" id="IPR004263">
    <property type="entry name" value="Exostosin"/>
</dbReference>
<evidence type="ECO:0000256" key="1">
    <source>
        <dbReference type="ARBA" id="ARBA00010271"/>
    </source>
</evidence>
<gene>
    <name evidence="4" type="ORF">Cvel_5033</name>
</gene>
<dbReference type="EMBL" id="CDMZ01001435">
    <property type="protein sequence ID" value="CEM32483.1"/>
    <property type="molecule type" value="Genomic_DNA"/>
</dbReference>
<dbReference type="PANTHER" id="PTHR11062:SF73">
    <property type="entry name" value="EXOSTOSIN-LIKE 3"/>
    <property type="match status" value="1"/>
</dbReference>
<accession>A0A0G4GQI1</accession>
<comment type="similarity">
    <text evidence="1">Belongs to the glycosyltransferase 47 family.</text>
</comment>
<evidence type="ECO:0000313" key="4">
    <source>
        <dbReference type="EMBL" id="CEM32483.1"/>
    </source>
</evidence>
<dbReference type="Pfam" id="PF03016">
    <property type="entry name" value="Exostosin_GT47"/>
    <property type="match status" value="1"/>
</dbReference>
<organism evidence="4">
    <name type="scientific">Chromera velia CCMP2878</name>
    <dbReference type="NCBI Taxonomy" id="1169474"/>
    <lineage>
        <taxon>Eukaryota</taxon>
        <taxon>Sar</taxon>
        <taxon>Alveolata</taxon>
        <taxon>Colpodellida</taxon>
        <taxon>Chromeraceae</taxon>
        <taxon>Chromera</taxon>
    </lineage>
</organism>
<evidence type="ECO:0000256" key="2">
    <source>
        <dbReference type="SAM" id="MobiDB-lite"/>
    </source>
</evidence>
<dbReference type="VEuPathDB" id="CryptoDB:Cvel_5033"/>
<reference evidence="4" key="1">
    <citation type="submission" date="2014-11" db="EMBL/GenBank/DDBJ databases">
        <authorList>
            <person name="Otto D Thomas"/>
            <person name="Naeem Raeece"/>
        </authorList>
    </citation>
    <scope>NUCLEOTIDE SEQUENCE</scope>
</reference>
<protein>
    <recommendedName>
        <fullName evidence="3">Exostosin GT47 domain-containing protein</fullName>
    </recommendedName>
</protein>
<feature type="compositionally biased region" description="Polar residues" evidence="2">
    <location>
        <begin position="576"/>
        <end position="589"/>
    </location>
</feature>
<dbReference type="AlphaFoldDB" id="A0A0G4GQI1"/>
<dbReference type="GO" id="GO:0016757">
    <property type="term" value="F:glycosyltransferase activity"/>
    <property type="evidence" value="ECO:0007669"/>
    <property type="project" value="InterPro"/>
</dbReference>
<dbReference type="InterPro" id="IPR040911">
    <property type="entry name" value="Exostosin_GT47"/>
</dbReference>
<feature type="region of interest" description="Disordered" evidence="2">
    <location>
        <begin position="556"/>
        <end position="589"/>
    </location>
</feature>
<proteinExistence type="inferred from homology"/>
<feature type="domain" description="Exostosin GT47" evidence="3">
    <location>
        <begin position="218"/>
        <end position="477"/>
    </location>
</feature>
<dbReference type="PANTHER" id="PTHR11062">
    <property type="entry name" value="EXOSTOSIN HEPARAN SULFATE GLYCOSYLTRANSFERASE -RELATED"/>
    <property type="match status" value="1"/>
</dbReference>
<sequence>MKNDKNVYRDETGGPAGCTLWDCLQVTSFPFQLHIPIMQSNSTFQLPNGDLRAKREEVQKRICRAIDRVGNGPKVAPNKSDLVTSLYLTDISAEALFHALYNAGLRLNATVFLAKFGQKKPLPWTFKEYEAYAFIFHLETTKQLTFLPLYGFLFSSRKRRFLLHYRHCSLRNEQCFDLKRCIGKTSKVFVYGKCDGWDAFFCRLFERFPYRRWEDCKNEFQTKVLDPLVASRDFEIVSDPQEACWFLPWTYAEGAEFETYEGWTLARLRSLPFWNQGRNHLLQDHSDDEYAAIDGDFAILARASSSHKFFRQGFDVPVHLRAHDAFLEEWKQRTAPGGQGIPIPGDRDILASFEGWFASAEEVREKLCRAVSSADTDVLVSLQRNGWVQSCGGFAGTLESSDKALRYKEVLLRSKFTFAPQGNGRASHRLIEATLLGSVPVMIANDAIPPWDELSEFSAWCIWWPSQRLPELMKTLRGISDERLRAMQAEGQRMAQTLLTQPRMLTALRLLRTRVDAILNSGSAVPSNLLSPGNVLINRGGRSGIAKFGTETAEVLQSTVTTPPSRVDPIEIWKQPPSSQAETPPLNFQ</sequence>
<name>A0A0G4GQI1_9ALVE</name>